<evidence type="ECO:0000256" key="2">
    <source>
        <dbReference type="PROSITE-ProRule" id="PRU00169"/>
    </source>
</evidence>
<reference evidence="4 5" key="1">
    <citation type="submission" date="2020-08" db="EMBL/GenBank/DDBJ databases">
        <title>Bridging the membrane lipid divide: bacteria of the FCB group superphylum have the potential to synthesize archaeal ether lipids.</title>
        <authorList>
            <person name="Villanueva L."/>
            <person name="Von Meijenfeldt F.A.B."/>
            <person name="Westbye A.B."/>
            <person name="Yadav S."/>
            <person name="Hopmans E.C."/>
            <person name="Dutilh B.E."/>
            <person name="Sinninghe Damste J.S."/>
        </authorList>
    </citation>
    <scope>NUCLEOTIDE SEQUENCE [LARGE SCALE GENOMIC DNA]</scope>
    <source>
        <strain evidence="4">NIOZ-UU17</strain>
    </source>
</reference>
<dbReference type="EMBL" id="JACNIG010000397">
    <property type="protein sequence ID" value="MBC8434194.1"/>
    <property type="molecule type" value="Genomic_DNA"/>
</dbReference>
<dbReference type="InterPro" id="IPR001789">
    <property type="entry name" value="Sig_transdc_resp-reg_receiver"/>
</dbReference>
<dbReference type="CDD" id="cd17546">
    <property type="entry name" value="REC_hyHK_CKI1_RcsC-like"/>
    <property type="match status" value="1"/>
</dbReference>
<dbReference type="Proteomes" id="UP000605201">
    <property type="component" value="Unassembled WGS sequence"/>
</dbReference>
<feature type="domain" description="Response regulatory" evidence="3">
    <location>
        <begin position="7"/>
        <end position="121"/>
    </location>
</feature>
<name>A0A8J6TM72_9BACT</name>
<keyword evidence="1 2" id="KW-0597">Phosphoprotein</keyword>
<feature type="modified residue" description="4-aspartylphosphate" evidence="2">
    <location>
        <position position="56"/>
    </location>
</feature>
<proteinExistence type="predicted"/>
<dbReference type="SUPFAM" id="SSF52172">
    <property type="entry name" value="CheY-like"/>
    <property type="match status" value="1"/>
</dbReference>
<protein>
    <submittedName>
        <fullName evidence="4">Response regulator</fullName>
    </submittedName>
</protein>
<dbReference type="InterPro" id="IPR050595">
    <property type="entry name" value="Bact_response_regulator"/>
</dbReference>
<dbReference type="Pfam" id="PF00072">
    <property type="entry name" value="Response_reg"/>
    <property type="match status" value="1"/>
</dbReference>
<dbReference type="GO" id="GO:0000160">
    <property type="term" value="P:phosphorelay signal transduction system"/>
    <property type="evidence" value="ECO:0007669"/>
    <property type="project" value="InterPro"/>
</dbReference>
<dbReference type="PANTHER" id="PTHR44591:SF3">
    <property type="entry name" value="RESPONSE REGULATORY DOMAIN-CONTAINING PROTEIN"/>
    <property type="match status" value="1"/>
</dbReference>
<dbReference type="SMART" id="SM00448">
    <property type="entry name" value="REC"/>
    <property type="match status" value="1"/>
</dbReference>
<evidence type="ECO:0000259" key="3">
    <source>
        <dbReference type="PROSITE" id="PS50110"/>
    </source>
</evidence>
<dbReference type="Gene3D" id="3.40.50.2300">
    <property type="match status" value="1"/>
</dbReference>
<sequence length="136" mass="15644">MTAFLRRILFVDNEESQIKLMQRMLTKLDYDAEFANSANEALQILDNGEFPLIITDLKMPEMDGAELCRRIRKIKPEAFIYAFSGYLAEFDGEKLEESGFDGYLNKPVEMKVLERAIEGAFEKIEQRKAKAARAPK</sequence>
<evidence type="ECO:0000313" key="5">
    <source>
        <dbReference type="Proteomes" id="UP000605201"/>
    </source>
</evidence>
<gene>
    <name evidence="4" type="ORF">H8D96_19980</name>
</gene>
<dbReference type="PROSITE" id="PS50110">
    <property type="entry name" value="RESPONSE_REGULATORY"/>
    <property type="match status" value="1"/>
</dbReference>
<accession>A0A8J6TM72</accession>
<evidence type="ECO:0000313" key="4">
    <source>
        <dbReference type="EMBL" id="MBC8434194.1"/>
    </source>
</evidence>
<organism evidence="4 5">
    <name type="scientific">Candidatus Desulfatibia vada</name>
    <dbReference type="NCBI Taxonomy" id="2841696"/>
    <lineage>
        <taxon>Bacteria</taxon>
        <taxon>Pseudomonadati</taxon>
        <taxon>Thermodesulfobacteriota</taxon>
        <taxon>Desulfobacteria</taxon>
        <taxon>Desulfobacterales</taxon>
        <taxon>Desulfobacterales incertae sedis</taxon>
        <taxon>Candidatus Desulfatibia</taxon>
    </lineage>
</organism>
<comment type="caution">
    <text evidence="4">The sequence shown here is derived from an EMBL/GenBank/DDBJ whole genome shotgun (WGS) entry which is preliminary data.</text>
</comment>
<dbReference type="InterPro" id="IPR011006">
    <property type="entry name" value="CheY-like_superfamily"/>
</dbReference>
<dbReference type="PANTHER" id="PTHR44591">
    <property type="entry name" value="STRESS RESPONSE REGULATOR PROTEIN 1"/>
    <property type="match status" value="1"/>
</dbReference>
<dbReference type="AlphaFoldDB" id="A0A8J6TM72"/>
<evidence type="ECO:0000256" key="1">
    <source>
        <dbReference type="ARBA" id="ARBA00022553"/>
    </source>
</evidence>